<organism evidence="2 3">
    <name type="scientific">Dunaliella salina</name>
    <name type="common">Green alga</name>
    <name type="synonym">Protococcus salinus</name>
    <dbReference type="NCBI Taxonomy" id="3046"/>
    <lineage>
        <taxon>Eukaryota</taxon>
        <taxon>Viridiplantae</taxon>
        <taxon>Chlorophyta</taxon>
        <taxon>core chlorophytes</taxon>
        <taxon>Chlorophyceae</taxon>
        <taxon>CS clade</taxon>
        <taxon>Chlamydomonadales</taxon>
        <taxon>Dunaliellaceae</taxon>
        <taxon>Dunaliella</taxon>
    </lineage>
</organism>
<keyword evidence="1" id="KW-0472">Membrane</keyword>
<gene>
    <name evidence="2" type="ORF">DUNSADRAFT_1509</name>
</gene>
<proteinExistence type="predicted"/>
<name>A0ABQ7GWY2_DUNSA</name>
<accession>A0ABQ7GWY2</accession>
<comment type="caution">
    <text evidence="2">The sequence shown here is derived from an EMBL/GenBank/DDBJ whole genome shotgun (WGS) entry which is preliminary data.</text>
</comment>
<feature type="transmembrane region" description="Helical" evidence="1">
    <location>
        <begin position="28"/>
        <end position="51"/>
    </location>
</feature>
<dbReference type="EMBL" id="MU069554">
    <property type="protein sequence ID" value="KAF5839111.1"/>
    <property type="molecule type" value="Genomic_DNA"/>
</dbReference>
<evidence type="ECO:0000313" key="2">
    <source>
        <dbReference type="EMBL" id="KAF5839111.1"/>
    </source>
</evidence>
<protein>
    <submittedName>
        <fullName evidence="2">Uncharacterized protein</fullName>
    </submittedName>
</protein>
<keyword evidence="1" id="KW-1133">Transmembrane helix</keyword>
<sequence length="90" mass="9647">MLAETHGLGGLLVPASEAEHAAVDFVRWIIVCALVLTAGIASGLTLAFFSLDLLELEVRTQSACDICIRPYDAEVCTGNAHPQKLKKLHC</sequence>
<keyword evidence="3" id="KW-1185">Reference proteome</keyword>
<reference evidence="2" key="1">
    <citation type="submission" date="2017-08" db="EMBL/GenBank/DDBJ databases">
        <authorList>
            <person name="Polle J.E."/>
            <person name="Barry K."/>
            <person name="Cushman J."/>
            <person name="Schmutz J."/>
            <person name="Tran D."/>
            <person name="Hathwaick L.T."/>
            <person name="Yim W.C."/>
            <person name="Jenkins J."/>
            <person name="Mckie-Krisberg Z.M."/>
            <person name="Prochnik S."/>
            <person name="Lindquist E."/>
            <person name="Dockter R.B."/>
            <person name="Adam C."/>
            <person name="Molina H."/>
            <person name="Bunkerborg J."/>
            <person name="Jin E."/>
            <person name="Buchheim M."/>
            <person name="Magnuson J."/>
        </authorList>
    </citation>
    <scope>NUCLEOTIDE SEQUENCE</scope>
    <source>
        <strain evidence="2">CCAP 19/18</strain>
    </source>
</reference>
<evidence type="ECO:0000256" key="1">
    <source>
        <dbReference type="SAM" id="Phobius"/>
    </source>
</evidence>
<evidence type="ECO:0000313" key="3">
    <source>
        <dbReference type="Proteomes" id="UP000815325"/>
    </source>
</evidence>
<dbReference type="Proteomes" id="UP000815325">
    <property type="component" value="Unassembled WGS sequence"/>
</dbReference>
<keyword evidence="1" id="KW-0812">Transmembrane</keyword>